<keyword evidence="3" id="KW-0808">Transferase</keyword>
<dbReference type="CDD" id="cd00833">
    <property type="entry name" value="PKS"/>
    <property type="match status" value="1"/>
</dbReference>
<dbReference type="PROSITE" id="PS00606">
    <property type="entry name" value="KS3_1"/>
    <property type="match status" value="1"/>
</dbReference>
<dbReference type="Pfam" id="PF00698">
    <property type="entry name" value="Acyl_transf_1"/>
    <property type="match status" value="1"/>
</dbReference>
<feature type="active site" description="Proton acceptor; for dehydratase activity" evidence="4">
    <location>
        <position position="1043"/>
    </location>
</feature>
<dbReference type="InterPro" id="IPR020807">
    <property type="entry name" value="PKS_DH"/>
</dbReference>
<dbReference type="GO" id="GO:0004312">
    <property type="term" value="F:fatty acid synthase activity"/>
    <property type="evidence" value="ECO:0007669"/>
    <property type="project" value="TreeGrafter"/>
</dbReference>
<dbReference type="PANTHER" id="PTHR43775:SF37">
    <property type="entry name" value="SI:DKEY-61P9.11"/>
    <property type="match status" value="1"/>
</dbReference>
<dbReference type="GO" id="GO:0006633">
    <property type="term" value="P:fatty acid biosynthetic process"/>
    <property type="evidence" value="ECO:0007669"/>
    <property type="project" value="InterPro"/>
</dbReference>
<dbReference type="Gene3D" id="3.10.129.110">
    <property type="entry name" value="Polyketide synthase dehydratase"/>
    <property type="match status" value="1"/>
</dbReference>
<dbReference type="InterPro" id="IPR042104">
    <property type="entry name" value="PKS_dehydratase_sf"/>
</dbReference>
<evidence type="ECO:0000256" key="1">
    <source>
        <dbReference type="ARBA" id="ARBA00022450"/>
    </source>
</evidence>
<feature type="domain" description="Carrier" evidence="6">
    <location>
        <begin position="1795"/>
        <end position="1872"/>
    </location>
</feature>
<dbReference type="GO" id="GO:0031177">
    <property type="term" value="F:phosphopantetheine binding"/>
    <property type="evidence" value="ECO:0007669"/>
    <property type="project" value="InterPro"/>
</dbReference>
<dbReference type="InterPro" id="IPR018201">
    <property type="entry name" value="Ketoacyl_synth_AS"/>
</dbReference>
<dbReference type="PROSITE" id="PS52004">
    <property type="entry name" value="KS3_2"/>
    <property type="match status" value="1"/>
</dbReference>
<comment type="caution">
    <text evidence="9">The sequence shown here is derived from an EMBL/GenBank/DDBJ whole genome shotgun (WGS) entry which is preliminary data.</text>
</comment>
<dbReference type="GO" id="GO:0004315">
    <property type="term" value="F:3-oxoacyl-[acyl-carrier-protein] synthase activity"/>
    <property type="evidence" value="ECO:0007669"/>
    <property type="project" value="InterPro"/>
</dbReference>
<dbReference type="SUPFAM" id="SSF52151">
    <property type="entry name" value="FabD/lysophospholipase-like"/>
    <property type="match status" value="1"/>
</dbReference>
<dbReference type="Pfam" id="PF00109">
    <property type="entry name" value="ketoacyl-synt"/>
    <property type="match status" value="1"/>
</dbReference>
<dbReference type="SUPFAM" id="SSF53901">
    <property type="entry name" value="Thiolase-like"/>
    <property type="match status" value="1"/>
</dbReference>
<dbReference type="InterPro" id="IPR001227">
    <property type="entry name" value="Ac_transferase_dom_sf"/>
</dbReference>
<dbReference type="SMART" id="SM00822">
    <property type="entry name" value="PKS_KR"/>
    <property type="match status" value="1"/>
</dbReference>
<evidence type="ECO:0000259" key="6">
    <source>
        <dbReference type="PROSITE" id="PS50075"/>
    </source>
</evidence>
<dbReference type="Pfam" id="PF16197">
    <property type="entry name" value="KAsynt_C_assoc"/>
    <property type="match status" value="1"/>
</dbReference>
<dbReference type="Gene3D" id="3.40.50.720">
    <property type="entry name" value="NAD(P)-binding Rossmann-like Domain"/>
    <property type="match status" value="1"/>
</dbReference>
<dbReference type="SUPFAM" id="SSF51735">
    <property type="entry name" value="NAD(P)-binding Rossmann-fold domains"/>
    <property type="match status" value="2"/>
</dbReference>
<gene>
    <name evidence="9" type="ORF">HNR12_001547</name>
</gene>
<evidence type="ECO:0000313" key="10">
    <source>
        <dbReference type="Proteomes" id="UP000575985"/>
    </source>
</evidence>
<dbReference type="InterPro" id="IPR032821">
    <property type="entry name" value="PKS_assoc"/>
</dbReference>
<dbReference type="Proteomes" id="UP000575985">
    <property type="component" value="Unassembled WGS sequence"/>
</dbReference>
<feature type="region of interest" description="Disordered" evidence="5">
    <location>
        <begin position="1881"/>
        <end position="1900"/>
    </location>
</feature>
<evidence type="ECO:0000256" key="5">
    <source>
        <dbReference type="SAM" id="MobiDB-lite"/>
    </source>
</evidence>
<dbReference type="SMART" id="SM00825">
    <property type="entry name" value="PKS_KS"/>
    <property type="match status" value="1"/>
</dbReference>
<dbReference type="SUPFAM" id="SSF47336">
    <property type="entry name" value="ACP-like"/>
    <property type="match status" value="2"/>
</dbReference>
<dbReference type="Pfam" id="PF14765">
    <property type="entry name" value="PS-DH"/>
    <property type="match status" value="1"/>
</dbReference>
<dbReference type="InterPro" id="IPR006162">
    <property type="entry name" value="Ppantetheine_attach_site"/>
</dbReference>
<dbReference type="SMART" id="SM00826">
    <property type="entry name" value="PKS_DH"/>
    <property type="match status" value="1"/>
</dbReference>
<dbReference type="InterPro" id="IPR016039">
    <property type="entry name" value="Thiolase-like"/>
</dbReference>
<dbReference type="SUPFAM" id="SSF55048">
    <property type="entry name" value="Probable ACP-binding domain of malonyl-CoA ACP transacylase"/>
    <property type="match status" value="1"/>
</dbReference>
<proteinExistence type="predicted"/>
<dbReference type="Pfam" id="PF02801">
    <property type="entry name" value="Ketoacyl-synt_C"/>
    <property type="match status" value="1"/>
</dbReference>
<feature type="region of interest" description="N-terminal hotdog fold" evidence="4">
    <location>
        <begin position="1010"/>
        <end position="1133"/>
    </location>
</feature>
<dbReference type="FunFam" id="3.40.47.10:FF:000019">
    <property type="entry name" value="Polyketide synthase type I"/>
    <property type="match status" value="1"/>
</dbReference>
<accession>A0A853BJR0</accession>
<reference evidence="9 10" key="1">
    <citation type="submission" date="2020-07" db="EMBL/GenBank/DDBJ databases">
        <title>Sequencing the genomes of 1000 actinobacteria strains.</title>
        <authorList>
            <person name="Klenk H.-P."/>
        </authorList>
    </citation>
    <scope>NUCLEOTIDE SEQUENCE [LARGE SCALE GENOMIC DNA]</scope>
    <source>
        <strain evidence="9 10">DSM 45927</strain>
    </source>
</reference>
<dbReference type="InterPro" id="IPR050091">
    <property type="entry name" value="PKS_NRPS_Biosynth_Enz"/>
</dbReference>
<dbReference type="InterPro" id="IPR049551">
    <property type="entry name" value="PKS_DH_C"/>
</dbReference>
<dbReference type="Gene3D" id="3.40.366.10">
    <property type="entry name" value="Malonyl-Coenzyme A Acyl Carrier Protein, domain 2"/>
    <property type="match status" value="1"/>
</dbReference>
<dbReference type="InterPro" id="IPR036291">
    <property type="entry name" value="NAD(P)-bd_dom_sf"/>
</dbReference>
<dbReference type="EMBL" id="JACCFO010000001">
    <property type="protein sequence ID" value="NYI95270.1"/>
    <property type="molecule type" value="Genomic_DNA"/>
</dbReference>
<feature type="compositionally biased region" description="Low complexity" evidence="5">
    <location>
        <begin position="1881"/>
        <end position="1890"/>
    </location>
</feature>
<evidence type="ECO:0000259" key="8">
    <source>
        <dbReference type="PROSITE" id="PS52019"/>
    </source>
</evidence>
<dbReference type="SMART" id="SM01294">
    <property type="entry name" value="PKS_PP_betabranch"/>
    <property type="match status" value="2"/>
</dbReference>
<dbReference type="InterPro" id="IPR020841">
    <property type="entry name" value="PKS_Beta-ketoAc_synthase_dom"/>
</dbReference>
<protein>
    <submittedName>
        <fullName evidence="9">Myxalamid-type polyketide synthase MxaE and MxaD</fullName>
    </submittedName>
</protein>
<feature type="domain" description="PKS/mFAS DH" evidence="8">
    <location>
        <begin position="1010"/>
        <end position="1288"/>
    </location>
</feature>
<dbReference type="SMART" id="SM00827">
    <property type="entry name" value="PKS_AT"/>
    <property type="match status" value="1"/>
</dbReference>
<feature type="domain" description="Carrier" evidence="6">
    <location>
        <begin position="2"/>
        <end position="79"/>
    </location>
</feature>
<dbReference type="PANTHER" id="PTHR43775">
    <property type="entry name" value="FATTY ACID SYNTHASE"/>
    <property type="match status" value="1"/>
</dbReference>
<dbReference type="InterPro" id="IPR014030">
    <property type="entry name" value="Ketoacyl_synth_N"/>
</dbReference>
<organism evidence="9 10">
    <name type="scientific">Streptomonospora nanhaiensis</name>
    <dbReference type="NCBI Taxonomy" id="1323731"/>
    <lineage>
        <taxon>Bacteria</taxon>
        <taxon>Bacillati</taxon>
        <taxon>Actinomycetota</taxon>
        <taxon>Actinomycetes</taxon>
        <taxon>Streptosporangiales</taxon>
        <taxon>Nocardiopsidaceae</taxon>
        <taxon>Streptomonospora</taxon>
    </lineage>
</organism>
<evidence type="ECO:0000256" key="3">
    <source>
        <dbReference type="ARBA" id="ARBA00022679"/>
    </source>
</evidence>
<dbReference type="InterPro" id="IPR020806">
    <property type="entry name" value="PKS_PP-bd"/>
</dbReference>
<dbReference type="PROSITE" id="PS52019">
    <property type="entry name" value="PKS_MFAS_DH"/>
    <property type="match status" value="1"/>
</dbReference>
<keyword evidence="10" id="KW-1185">Reference proteome</keyword>
<keyword evidence="2" id="KW-0597">Phosphoprotein</keyword>
<dbReference type="InterPro" id="IPR016035">
    <property type="entry name" value="Acyl_Trfase/lysoPLipase"/>
</dbReference>
<evidence type="ECO:0000256" key="4">
    <source>
        <dbReference type="PROSITE-ProRule" id="PRU01363"/>
    </source>
</evidence>
<dbReference type="Pfam" id="PF08659">
    <property type="entry name" value="KR"/>
    <property type="match status" value="1"/>
</dbReference>
<dbReference type="InterPro" id="IPR036736">
    <property type="entry name" value="ACP-like_sf"/>
</dbReference>
<dbReference type="InterPro" id="IPR014031">
    <property type="entry name" value="Ketoacyl_synth_C"/>
</dbReference>
<sequence length="1924" mass="197181">MFDRDAVADWLIRRISEVLEVPAETVAPDTPFMQIGLSSVQAVELTDDLQRWTGLTIPPTFAYDYPTIAEAAAFVAAEAAGAAPEAAPAAERPAVSAGEPVAIVGMGCRMPGGGGLEGYWKTLLEGVDAISEVPADRWDAAALYDPDPAVPGKMNTRWGGFVDGVTDFDNEFFGLTAREAGRMDPQQRMVLEVAWEALEDAGIAPAGLAESATGVFMGASTYDHGAALLSSGAESEPYDGTGGALSVVANRLSYCLNLRGPSMAVDTACSSSLVAVHLACQALRNGEADLAIAGGVNVITSPKIALSFSKGGLMAPDGRCKTFDHRADGYVRSEGVGAVVLKPLSRALADGDRIYALVRGGAVNQDGRTNGLAAPNRLAQEAVLRAAYAAAGVDPAEVDYVEAHGTGTAVGDPIEVGALGTVLGAGRPADRPLRVGSAKSNVGHLEAAAGVAGLIKTALALYHRTLPPSLHFQRPNPMLGLDRLPVAVQTEAAAWPGRAGGAPLAGVSSFGFGGTNSHVVLAAGPEPAAGAAVSAAAETAAGARGAEPEAPVRSHLVPVSARTEAALARRAAAWARLARANADDPSWLPRAAAAAALRGDHDRHRAAVVAADAAELAAGMDALAAGERAADVCGPNTVSRRARRPVLVFPGQGSQWEGMGRLLAASVPAFRAAIRRCDAEIARWLGRSLWSDDTGLVAKGTAEVQPALFAIEVALARTWLAWGLAPAAVVGHSMGEIAAAHVSGALSLTDAARIVVERSGLLTELSGKGGLALVELDLDEAEAMVRGREHELAVAALNGPRATVLSGDPQALDGVIADLEGRGVFARRITVEFAAHSPQVEPLQPRLRAALRGIAPGPAETELYSTVTGEPVDGRELGPEYWERNVRATVRFAPALERVLADGHDTFIEVAPHPVLIRSVTETAGASGGADVAVVSSVRRDEDEARGMLRALGELYTVGVAVDWTALYGGTAEHVDLPPHGWDHRRFPLLRPTGTPAGLPGAGGAGAAADGLLGPRIPVGADPALRLWGLPLDLASAPELADHVVDDIPVVPGAYWLSAAAQAAAAAAPGGPVLLEEVAFVQPCPLVGERDPGLQLALRPSDEGGDTLLITSFRAGAPVVHARGVLGAAGGAPEHPPLAELRAACSAPESVDALYERLGGTGLHYGPRFRGLAELWAGSGQALGRIALPDGLGAGAPPLHPALLDACFHTVAAAVGERQGELPLPSGAEHVWSRQDAAPLRAGWVHARVVAARGRDVDTEVAVFDDAGTPVWSARRLRVTMAARRRAAEEGRLYQVRWQPVEPPRPAAGAGAWLLLADRGGAARALADLLARAGDRSLVAVPGAPAAPDERSLEEAGYAGLLAEAAALGAPLRGAVDLRALPASGAEPAGEAALDEAALRRHAAEALELTRALAEAARAGRAPRLWLATSGAQTAFGGSGGAGLPGAALWGLGRVVANEHPETGCTVVDLDRPVRRGDLEAFAALLRAEDPPAQVVLRDGAFAPRLAPLPSAAAAAEAPVRADRTYLLTGGLGALGLQTARWLVERGARHLLLLGRSAPSEQARAAVAELAADGARVRVEQADIADAAALGAVLSGLGTDSPDLGGVFHLAGVLEDTLVADLGGDGLRRAMAGKALGAWNLHTLTRGRPVEHFVLFSSMAAVLGSPGQGAYAAANAFLAALAGERAALGLPALCVDWGPWGGSGLAVSAGGVDRLAARGVPPLTGEVAFELLDEAMRGGAPNVVAAAFNWADISRTGALPSVRLLLGDLLPADGAAAALRGSARAAVLALETHERRAEALRGFLLEQVASVLGAPAARLDSGVPFQELGFDSLMAVELRNRLESALEVRLSATMVFAHPTVDDLTAGLLDRLAPDITAAAAQGPGAAAEDGPGDDADGLAELDDDQLSALLAEELGVLDTMEEQ</sequence>
<dbReference type="InterPro" id="IPR049900">
    <property type="entry name" value="PKS_mFAS_DH"/>
</dbReference>
<feature type="compositionally biased region" description="Acidic residues" evidence="5">
    <location>
        <begin position="1891"/>
        <end position="1900"/>
    </location>
</feature>
<dbReference type="Gene3D" id="3.40.47.10">
    <property type="match status" value="1"/>
</dbReference>
<dbReference type="Gene3D" id="1.10.1200.10">
    <property type="entry name" value="ACP-like"/>
    <property type="match status" value="2"/>
</dbReference>
<dbReference type="InterPro" id="IPR013968">
    <property type="entry name" value="PKS_KR"/>
</dbReference>
<dbReference type="PROSITE" id="PS50075">
    <property type="entry name" value="CARRIER"/>
    <property type="match status" value="2"/>
</dbReference>
<evidence type="ECO:0000313" key="9">
    <source>
        <dbReference type="EMBL" id="NYI95270.1"/>
    </source>
</evidence>
<dbReference type="SMART" id="SM00823">
    <property type="entry name" value="PKS_PP"/>
    <property type="match status" value="2"/>
</dbReference>
<evidence type="ECO:0000259" key="7">
    <source>
        <dbReference type="PROSITE" id="PS52004"/>
    </source>
</evidence>
<dbReference type="Pfam" id="PF21089">
    <property type="entry name" value="PKS_DH_N"/>
    <property type="match status" value="1"/>
</dbReference>
<dbReference type="Gene3D" id="3.30.70.3290">
    <property type="match status" value="1"/>
</dbReference>
<dbReference type="InterPro" id="IPR009081">
    <property type="entry name" value="PP-bd_ACP"/>
</dbReference>
<dbReference type="Pfam" id="PF00550">
    <property type="entry name" value="PP-binding"/>
    <property type="match status" value="2"/>
</dbReference>
<feature type="region of interest" description="C-terminal hotdog fold" evidence="4">
    <location>
        <begin position="1146"/>
        <end position="1288"/>
    </location>
</feature>
<feature type="domain" description="Ketosynthase family 3 (KS3)" evidence="7">
    <location>
        <begin position="98"/>
        <end position="523"/>
    </location>
</feature>
<dbReference type="PROSITE" id="PS00012">
    <property type="entry name" value="PHOSPHOPANTETHEINE"/>
    <property type="match status" value="2"/>
</dbReference>
<dbReference type="InterPro" id="IPR049552">
    <property type="entry name" value="PKS_DH_N"/>
</dbReference>
<dbReference type="InterPro" id="IPR016036">
    <property type="entry name" value="Malonyl_transacylase_ACP-bd"/>
</dbReference>
<dbReference type="InterPro" id="IPR014043">
    <property type="entry name" value="Acyl_transferase_dom"/>
</dbReference>
<dbReference type="RefSeq" id="WP_179766816.1">
    <property type="nucleotide sequence ID" value="NZ_JACCFO010000001.1"/>
</dbReference>
<dbReference type="InterPro" id="IPR057326">
    <property type="entry name" value="KR_dom"/>
</dbReference>
<evidence type="ECO:0000256" key="2">
    <source>
        <dbReference type="ARBA" id="ARBA00022553"/>
    </source>
</evidence>
<name>A0A853BJR0_9ACTN</name>
<keyword evidence="1" id="KW-0596">Phosphopantetheine</keyword>
<feature type="active site" description="Proton donor; for dehydratase activity" evidence="4">
    <location>
        <position position="1205"/>
    </location>
</feature>